<dbReference type="SMART" id="SM00644">
    <property type="entry name" value="Ami_2"/>
    <property type="match status" value="1"/>
</dbReference>
<dbReference type="InterPro" id="IPR006619">
    <property type="entry name" value="PGRP_domain_met/bac"/>
</dbReference>
<dbReference type="Gene3D" id="3.40.80.10">
    <property type="entry name" value="Peptidoglycan recognition protein-like"/>
    <property type="match status" value="1"/>
</dbReference>
<evidence type="ECO:0000259" key="4">
    <source>
        <dbReference type="SMART" id="SM00644"/>
    </source>
</evidence>
<protein>
    <submittedName>
        <fullName evidence="6">Peptidoglycan recognition family protein</fullName>
    </submittedName>
</protein>
<feature type="compositionally biased region" description="Acidic residues" evidence="2">
    <location>
        <begin position="227"/>
        <end position="247"/>
    </location>
</feature>
<dbReference type="InterPro" id="IPR015510">
    <property type="entry name" value="PGRP"/>
</dbReference>
<keyword evidence="3" id="KW-0732">Signal</keyword>
<evidence type="ECO:0000256" key="3">
    <source>
        <dbReference type="SAM" id="SignalP"/>
    </source>
</evidence>
<dbReference type="InterPro" id="IPR006311">
    <property type="entry name" value="TAT_signal"/>
</dbReference>
<keyword evidence="7" id="KW-1185">Reference proteome</keyword>
<feature type="region of interest" description="Disordered" evidence="2">
    <location>
        <begin position="216"/>
        <end position="247"/>
    </location>
</feature>
<dbReference type="RefSeq" id="WP_394301896.1">
    <property type="nucleotide sequence ID" value="NZ_JBHMQT010000033.1"/>
</dbReference>
<evidence type="ECO:0000256" key="1">
    <source>
        <dbReference type="ARBA" id="ARBA00007553"/>
    </source>
</evidence>
<dbReference type="InterPro" id="IPR002502">
    <property type="entry name" value="Amidase_domain"/>
</dbReference>
<comment type="similarity">
    <text evidence="1">Belongs to the N-acetylmuramoyl-L-alanine amidase 2 family.</text>
</comment>
<feature type="chain" id="PRO_5047224042" evidence="3">
    <location>
        <begin position="20"/>
        <end position="247"/>
    </location>
</feature>
<evidence type="ECO:0000313" key="6">
    <source>
        <dbReference type="EMBL" id="MFC0863762.1"/>
    </source>
</evidence>
<dbReference type="PANTHER" id="PTHR11022">
    <property type="entry name" value="PEPTIDOGLYCAN RECOGNITION PROTEIN"/>
    <property type="match status" value="1"/>
</dbReference>
<dbReference type="SMART" id="SM00701">
    <property type="entry name" value="PGRP"/>
    <property type="match status" value="1"/>
</dbReference>
<dbReference type="InterPro" id="IPR036505">
    <property type="entry name" value="Amidase/PGRP_sf"/>
</dbReference>
<dbReference type="Proteomes" id="UP001589870">
    <property type="component" value="Unassembled WGS sequence"/>
</dbReference>
<evidence type="ECO:0000259" key="5">
    <source>
        <dbReference type="SMART" id="SM00701"/>
    </source>
</evidence>
<feature type="domain" description="Peptidoglycan recognition protein family" evidence="5">
    <location>
        <begin position="41"/>
        <end position="195"/>
    </location>
</feature>
<accession>A0ABV6U5M5</accession>
<dbReference type="PROSITE" id="PS51318">
    <property type="entry name" value="TAT"/>
    <property type="match status" value="1"/>
</dbReference>
<name>A0ABV6U5M5_9ACTN</name>
<dbReference type="SUPFAM" id="SSF55846">
    <property type="entry name" value="N-acetylmuramoyl-L-alanine amidase-like"/>
    <property type="match status" value="1"/>
</dbReference>
<proteinExistence type="inferred from homology"/>
<feature type="domain" description="N-acetylmuramoyl-L-alanine amidase" evidence="4">
    <location>
        <begin position="53"/>
        <end position="201"/>
    </location>
</feature>
<dbReference type="CDD" id="cd06583">
    <property type="entry name" value="PGRP"/>
    <property type="match status" value="1"/>
</dbReference>
<dbReference type="PANTHER" id="PTHR11022:SF41">
    <property type="entry name" value="PEPTIDOGLYCAN-RECOGNITION PROTEIN LC-RELATED"/>
    <property type="match status" value="1"/>
</dbReference>
<reference evidence="6 7" key="1">
    <citation type="submission" date="2024-09" db="EMBL/GenBank/DDBJ databases">
        <authorList>
            <person name="Sun Q."/>
            <person name="Mori K."/>
        </authorList>
    </citation>
    <scope>NUCLEOTIDE SEQUENCE [LARGE SCALE GENOMIC DNA]</scope>
    <source>
        <strain evidence="6 7">TBRC 1851</strain>
    </source>
</reference>
<sequence>MPAITRRSFLSAGSGIALAVLSGARAEAGVAGTAADGPSRPRIRTRDEWDAVAPKSKAIVLDTPPDRIVIHHTATANTTDLSLDAAYRLSRAIQRYHMRHNRWADIGEQLTVSRGGHIMEGRNRTLPAISRGGNVVGAQAAGHNRHTLGIETEGTYTAELPPPAQLASLTTLLAWLCSTYRLDPEVAIIGHRDLNKTACPGDRFYAYLPELRAGVARKLGRRRPPEDEPPDGEPPDPDETDDAPEDR</sequence>
<dbReference type="EMBL" id="JBHMQT010000033">
    <property type="protein sequence ID" value="MFC0863762.1"/>
    <property type="molecule type" value="Genomic_DNA"/>
</dbReference>
<evidence type="ECO:0000313" key="7">
    <source>
        <dbReference type="Proteomes" id="UP001589870"/>
    </source>
</evidence>
<dbReference type="Pfam" id="PF01510">
    <property type="entry name" value="Amidase_2"/>
    <property type="match status" value="1"/>
</dbReference>
<evidence type="ECO:0000256" key="2">
    <source>
        <dbReference type="SAM" id="MobiDB-lite"/>
    </source>
</evidence>
<feature type="signal peptide" evidence="3">
    <location>
        <begin position="1"/>
        <end position="19"/>
    </location>
</feature>
<comment type="caution">
    <text evidence="6">The sequence shown here is derived from an EMBL/GenBank/DDBJ whole genome shotgun (WGS) entry which is preliminary data.</text>
</comment>
<organism evidence="6 7">
    <name type="scientific">Sphaerimonospora cavernae</name>
    <dbReference type="NCBI Taxonomy" id="1740611"/>
    <lineage>
        <taxon>Bacteria</taxon>
        <taxon>Bacillati</taxon>
        <taxon>Actinomycetota</taxon>
        <taxon>Actinomycetes</taxon>
        <taxon>Streptosporangiales</taxon>
        <taxon>Streptosporangiaceae</taxon>
        <taxon>Sphaerimonospora</taxon>
    </lineage>
</organism>
<gene>
    <name evidence="6" type="ORF">ACFHYQ_15775</name>
</gene>